<keyword evidence="2" id="KW-1185">Reference proteome</keyword>
<dbReference type="EMBL" id="BA000043">
    <property type="protein sequence ID" value="BAD77172.1"/>
    <property type="molecule type" value="Genomic_DNA"/>
</dbReference>
<proteinExistence type="predicted"/>
<dbReference type="Proteomes" id="UP000001172">
    <property type="component" value="Chromosome"/>
</dbReference>
<accession>Q5KVW4</accession>
<dbReference type="HOGENOM" id="CLU_2093335_0_0_9"/>
<organism evidence="1 2">
    <name type="scientific">Geobacillus kaustophilus (strain HTA426)</name>
    <dbReference type="NCBI Taxonomy" id="235909"/>
    <lineage>
        <taxon>Bacteria</taxon>
        <taxon>Bacillati</taxon>
        <taxon>Bacillota</taxon>
        <taxon>Bacilli</taxon>
        <taxon>Bacillales</taxon>
        <taxon>Anoxybacillaceae</taxon>
        <taxon>Geobacillus</taxon>
        <taxon>Geobacillus thermoleovorans group</taxon>
    </lineage>
</organism>
<name>Q5KVW4_GEOKA</name>
<dbReference type="AlphaFoldDB" id="Q5KVW4"/>
<dbReference type="KEGG" id="gka:GK2887"/>
<gene>
    <name evidence="1" type="ordered locus">GK2887</name>
</gene>
<reference evidence="1 2" key="1">
    <citation type="journal article" date="2004" name="Nucleic Acids Res.">
        <title>Thermoadaptation trait revealed by the genome sequence of thermophilic Geobacillus kaustophilus.</title>
        <authorList>
            <person name="Takami H."/>
            <person name="Takaki Y."/>
            <person name="Chee G.J."/>
            <person name="Nishi S."/>
            <person name="Shimamura S."/>
            <person name="Suzuki H."/>
            <person name="Matsui S."/>
            <person name="Uchiyama I."/>
        </authorList>
    </citation>
    <scope>NUCLEOTIDE SEQUENCE [LARGE SCALE GENOMIC DNA]</scope>
    <source>
        <strain evidence="1 2">HTA426</strain>
    </source>
</reference>
<evidence type="ECO:0000313" key="2">
    <source>
        <dbReference type="Proteomes" id="UP000001172"/>
    </source>
</evidence>
<evidence type="ECO:0000313" key="1">
    <source>
        <dbReference type="EMBL" id="BAD77172.1"/>
    </source>
</evidence>
<dbReference type="STRING" id="235909.GK2887"/>
<sequence length="116" mass="12936">MTTVAHFIPIQGSRWKNKPSFRSCFQARDLLFHRNDPHLHSSSASLPSPSNWNFTWAPTTPARTTACRSSVCMTNTQIAISSMPMETTKPFTAWCSPNACAIGSHCLFTFSLNQKV</sequence>
<protein>
    <submittedName>
        <fullName evidence="1">Uncharacterized protein</fullName>
    </submittedName>
</protein>